<name>A0AAJ7T4H0_PETMA</name>
<organism evidence="8 9">
    <name type="scientific">Petromyzon marinus</name>
    <name type="common">Sea lamprey</name>
    <dbReference type="NCBI Taxonomy" id="7757"/>
    <lineage>
        <taxon>Eukaryota</taxon>
        <taxon>Metazoa</taxon>
        <taxon>Chordata</taxon>
        <taxon>Craniata</taxon>
        <taxon>Vertebrata</taxon>
        <taxon>Cyclostomata</taxon>
        <taxon>Hyperoartia</taxon>
        <taxon>Petromyzontiformes</taxon>
        <taxon>Petromyzontidae</taxon>
        <taxon>Petromyzon</taxon>
    </lineage>
</organism>
<proteinExistence type="predicted"/>
<evidence type="ECO:0000256" key="2">
    <source>
        <dbReference type="ARBA" id="ARBA00022490"/>
    </source>
</evidence>
<dbReference type="Pfam" id="PF08238">
    <property type="entry name" value="Sel1"/>
    <property type="match status" value="5"/>
</dbReference>
<dbReference type="Gene3D" id="1.25.40.10">
    <property type="entry name" value="Tetratricopeptide repeat domain"/>
    <property type="match status" value="1"/>
</dbReference>
<evidence type="ECO:0000313" key="8">
    <source>
        <dbReference type="Proteomes" id="UP001318040"/>
    </source>
</evidence>
<dbReference type="InterPro" id="IPR006597">
    <property type="entry name" value="Sel1-like"/>
</dbReference>
<keyword evidence="3" id="KW-0677">Repeat</keyword>
<evidence type="ECO:0000256" key="5">
    <source>
        <dbReference type="ARBA" id="ARBA00037614"/>
    </source>
</evidence>
<dbReference type="PANTHER" id="PTHR44554">
    <property type="entry name" value="LRP2-BINDING PROTEIN"/>
    <property type="match status" value="1"/>
</dbReference>
<dbReference type="RefSeq" id="XP_032811196.1">
    <property type="nucleotide sequence ID" value="XM_032955305.1"/>
</dbReference>
<evidence type="ECO:0000313" key="9">
    <source>
        <dbReference type="RefSeq" id="XP_032811196.1"/>
    </source>
</evidence>
<comment type="function">
    <text evidence="5">May act as an adapter that regulates LRP2 function.</text>
</comment>
<protein>
    <recommendedName>
        <fullName evidence="6">LRP2-binding protein</fullName>
    </recommendedName>
</protein>
<comment type="subcellular location">
    <subcellularLocation>
        <location evidence="1">Cytoplasm</location>
    </subcellularLocation>
</comment>
<dbReference type="SMART" id="SM00671">
    <property type="entry name" value="SEL1"/>
    <property type="match status" value="5"/>
</dbReference>
<keyword evidence="8" id="KW-1185">Reference proteome</keyword>
<dbReference type="GeneID" id="116942886"/>
<accession>A0AAJ7T4H0</accession>
<reference evidence="9" key="1">
    <citation type="submission" date="2025-08" db="UniProtKB">
        <authorList>
            <consortium name="RefSeq"/>
        </authorList>
    </citation>
    <scope>IDENTIFICATION</scope>
    <source>
        <tissue evidence="9">Sperm</tissue>
    </source>
</reference>
<gene>
    <name evidence="9" type="primary">LRP2BP</name>
</gene>
<keyword evidence="2" id="KW-0963">Cytoplasm</keyword>
<dbReference type="InterPro" id="IPR011990">
    <property type="entry name" value="TPR-like_helical_dom_sf"/>
</dbReference>
<feature type="region of interest" description="Disordered" evidence="7">
    <location>
        <begin position="1"/>
        <end position="31"/>
    </location>
</feature>
<dbReference type="KEGG" id="pmrn:116942886"/>
<dbReference type="Proteomes" id="UP001318040">
    <property type="component" value="Chromosome 16"/>
</dbReference>
<evidence type="ECO:0000256" key="1">
    <source>
        <dbReference type="ARBA" id="ARBA00004496"/>
    </source>
</evidence>
<evidence type="ECO:0000256" key="6">
    <source>
        <dbReference type="ARBA" id="ARBA00039954"/>
    </source>
</evidence>
<dbReference type="AlphaFoldDB" id="A0AAJ7T4H0"/>
<evidence type="ECO:0000256" key="3">
    <source>
        <dbReference type="ARBA" id="ARBA00022737"/>
    </source>
</evidence>
<dbReference type="CTD" id="55805"/>
<dbReference type="InterPro" id="IPR052323">
    <property type="entry name" value="LRP2-binding"/>
</dbReference>
<evidence type="ECO:0000256" key="7">
    <source>
        <dbReference type="SAM" id="MobiDB-lite"/>
    </source>
</evidence>
<sequence>MATNPELLPSPTLMSGHDSPREVDDAPSEEERELLARVSAGDQDARFLLGQLYFHKGCFACARLHFEVVSHTDARALYQLGVMYYDTLGMPADLEKGVDCMLGVTKMEGGRARLVKYAAMFNIGQAHFSGFGAKQSDTEAERWWLLAADDGNPLASVKAQSMLGMFYSRPESLHLKKAFFWHSEACGNGSVESQGALGLMYKLGLGVRRDADSALECLDEAAQRGNLYAQAQLMALLHARRLYVRAAELAARVADAMDVARVARETDCLPTYISKGIAMAAFYYGRCLELGQGVARDPVRARHYYSKAFQCDPDITEEFQLKVTHGEL</sequence>
<dbReference type="SUPFAM" id="SSF81901">
    <property type="entry name" value="HCP-like"/>
    <property type="match status" value="1"/>
</dbReference>
<dbReference type="GO" id="GO:0005737">
    <property type="term" value="C:cytoplasm"/>
    <property type="evidence" value="ECO:0007669"/>
    <property type="project" value="UniProtKB-SubCell"/>
</dbReference>
<evidence type="ECO:0000256" key="4">
    <source>
        <dbReference type="ARBA" id="ARBA00022803"/>
    </source>
</evidence>
<keyword evidence="4" id="KW-0802">TPR repeat</keyword>
<dbReference type="PANTHER" id="PTHR44554:SF1">
    <property type="entry name" value="LRP2-BINDING PROTEIN"/>
    <property type="match status" value="1"/>
</dbReference>